<dbReference type="PANTHER" id="PTHR48112">
    <property type="entry name" value="HIGH MOBILITY GROUP PROTEIN DSP1"/>
    <property type="match status" value="1"/>
</dbReference>
<accession>A0A1E7FMU9</accession>
<reference evidence="4 5" key="1">
    <citation type="submission" date="2016-09" db="EMBL/GenBank/DDBJ databases">
        <title>Extensive genetic diversity and differential bi-allelic expression allows diatom success in the polar Southern Ocean.</title>
        <authorList>
            <consortium name="DOE Joint Genome Institute"/>
            <person name="Mock T."/>
            <person name="Otillar R.P."/>
            <person name="Strauss J."/>
            <person name="Dupont C."/>
            <person name="Frickenhaus S."/>
            <person name="Maumus F."/>
            <person name="Mcmullan M."/>
            <person name="Sanges R."/>
            <person name="Schmutz J."/>
            <person name="Toseland A."/>
            <person name="Valas R."/>
            <person name="Veluchamy A."/>
            <person name="Ward B.J."/>
            <person name="Allen A."/>
            <person name="Barry K."/>
            <person name="Falciatore A."/>
            <person name="Ferrante M."/>
            <person name="Fortunato A.E."/>
            <person name="Gloeckner G."/>
            <person name="Gruber A."/>
            <person name="Hipkin R."/>
            <person name="Janech M."/>
            <person name="Kroth P."/>
            <person name="Leese F."/>
            <person name="Lindquist E."/>
            <person name="Lyon B.R."/>
            <person name="Martin J."/>
            <person name="Mayer C."/>
            <person name="Parker M."/>
            <person name="Quesneville H."/>
            <person name="Raymond J."/>
            <person name="Uhlig C."/>
            <person name="Valentin K.U."/>
            <person name="Worden A.Z."/>
            <person name="Armbrust E.V."/>
            <person name="Bowler C."/>
            <person name="Green B."/>
            <person name="Moulton V."/>
            <person name="Van Oosterhout C."/>
            <person name="Grigoriev I."/>
        </authorList>
    </citation>
    <scope>NUCLEOTIDE SEQUENCE [LARGE SCALE GENOMIC DNA]</scope>
    <source>
        <strain evidence="4 5">CCMP1102</strain>
    </source>
</reference>
<feature type="domain" description="HMG box" evidence="3">
    <location>
        <begin position="118"/>
        <end position="178"/>
    </location>
</feature>
<evidence type="ECO:0000256" key="2">
    <source>
        <dbReference type="PROSITE-ProRule" id="PRU00267"/>
    </source>
</evidence>
<dbReference type="KEGG" id="fcy:FRACYDRAFT_181635"/>
<dbReference type="GO" id="GO:0005634">
    <property type="term" value="C:nucleus"/>
    <property type="evidence" value="ECO:0007669"/>
    <property type="project" value="UniProtKB-UniRule"/>
</dbReference>
<dbReference type="InParanoid" id="A0A1E7FMU9"/>
<gene>
    <name evidence="4" type="ORF">FRACYDRAFT_181635</name>
</gene>
<dbReference type="PROSITE" id="PS50118">
    <property type="entry name" value="HMG_BOX_2"/>
    <property type="match status" value="2"/>
</dbReference>
<dbReference type="Pfam" id="PF00505">
    <property type="entry name" value="HMG_box"/>
    <property type="match status" value="1"/>
</dbReference>
<feature type="DNA-binding region" description="HMG box" evidence="2">
    <location>
        <begin position="118"/>
        <end position="178"/>
    </location>
</feature>
<feature type="DNA-binding region" description="HMG box" evidence="2">
    <location>
        <begin position="18"/>
        <end position="94"/>
    </location>
</feature>
<dbReference type="InterPro" id="IPR036910">
    <property type="entry name" value="HMG_box_dom_sf"/>
</dbReference>
<keyword evidence="5" id="KW-1185">Reference proteome</keyword>
<proteinExistence type="predicted"/>
<sequence>MRELSAPVVKYKKAPEAPRRFKSSYMFFSTVKHKEIRAELIEKYNEKGRKLNTTDVAKMVSKAWKSSSEDDRAKWEEIAKQDKARYEKEKSTYTGPWKVAVVKHKKEKKNNKNNTGAFKRPMSAFLAFSQKKRKDVKSKHLDATNKDISQILAKMWKDADMIEKEVFITEEFQRRQEY</sequence>
<name>A0A1E7FMU9_9STRA</name>
<dbReference type="PANTHER" id="PTHR48112:SF22">
    <property type="entry name" value="MITOCHONDRIAL TRANSCRIPTION FACTOR A, ISOFORM B"/>
    <property type="match status" value="1"/>
</dbReference>
<organism evidence="4 5">
    <name type="scientific">Fragilariopsis cylindrus CCMP1102</name>
    <dbReference type="NCBI Taxonomy" id="635003"/>
    <lineage>
        <taxon>Eukaryota</taxon>
        <taxon>Sar</taxon>
        <taxon>Stramenopiles</taxon>
        <taxon>Ochrophyta</taxon>
        <taxon>Bacillariophyta</taxon>
        <taxon>Bacillariophyceae</taxon>
        <taxon>Bacillariophycidae</taxon>
        <taxon>Bacillariales</taxon>
        <taxon>Bacillariaceae</taxon>
        <taxon>Fragilariopsis</taxon>
    </lineage>
</organism>
<protein>
    <recommendedName>
        <fullName evidence="3">HMG box domain-containing protein</fullName>
    </recommendedName>
</protein>
<evidence type="ECO:0000313" key="4">
    <source>
        <dbReference type="EMBL" id="OEU19499.1"/>
    </source>
</evidence>
<dbReference type="SMART" id="SM00398">
    <property type="entry name" value="HMG"/>
    <property type="match status" value="2"/>
</dbReference>
<dbReference type="EMBL" id="KV784355">
    <property type="protein sequence ID" value="OEU19499.1"/>
    <property type="molecule type" value="Genomic_DNA"/>
</dbReference>
<dbReference type="Gene3D" id="1.10.30.10">
    <property type="entry name" value="High mobility group box domain"/>
    <property type="match status" value="2"/>
</dbReference>
<dbReference type="InterPro" id="IPR009071">
    <property type="entry name" value="HMG_box_dom"/>
</dbReference>
<dbReference type="OrthoDB" id="1919336at2759"/>
<dbReference type="Proteomes" id="UP000095751">
    <property type="component" value="Unassembled WGS sequence"/>
</dbReference>
<evidence type="ECO:0000256" key="1">
    <source>
        <dbReference type="ARBA" id="ARBA00023125"/>
    </source>
</evidence>
<keyword evidence="2" id="KW-0539">Nucleus</keyword>
<keyword evidence="1 2" id="KW-0238">DNA-binding</keyword>
<evidence type="ECO:0000259" key="3">
    <source>
        <dbReference type="PROSITE" id="PS50118"/>
    </source>
</evidence>
<evidence type="ECO:0000313" key="5">
    <source>
        <dbReference type="Proteomes" id="UP000095751"/>
    </source>
</evidence>
<feature type="non-terminal residue" evidence="4">
    <location>
        <position position="178"/>
    </location>
</feature>
<feature type="domain" description="HMG box" evidence="3">
    <location>
        <begin position="18"/>
        <end position="94"/>
    </location>
</feature>
<dbReference type="SUPFAM" id="SSF47095">
    <property type="entry name" value="HMG-box"/>
    <property type="match status" value="2"/>
</dbReference>
<dbReference type="InterPro" id="IPR050342">
    <property type="entry name" value="HMGB"/>
</dbReference>
<dbReference type="GO" id="GO:0003677">
    <property type="term" value="F:DNA binding"/>
    <property type="evidence" value="ECO:0007669"/>
    <property type="project" value="UniProtKB-UniRule"/>
</dbReference>
<dbReference type="Pfam" id="PF09011">
    <property type="entry name" value="HMG_box_2"/>
    <property type="match status" value="1"/>
</dbReference>
<dbReference type="AlphaFoldDB" id="A0A1E7FMU9"/>